<evidence type="ECO:0000256" key="2">
    <source>
        <dbReference type="ARBA" id="ARBA00007511"/>
    </source>
</evidence>
<dbReference type="RefSeq" id="WP_353947595.1">
    <property type="nucleotide sequence ID" value="NZ_CP159510.1"/>
</dbReference>
<feature type="transmembrane region" description="Helical" evidence="6">
    <location>
        <begin position="196"/>
        <end position="216"/>
    </location>
</feature>
<dbReference type="InterPro" id="IPR022301">
    <property type="entry name" value="Integral_membrane_YjbE"/>
</dbReference>
<evidence type="ECO:0000313" key="7">
    <source>
        <dbReference type="EMBL" id="XCJ15855.1"/>
    </source>
</evidence>
<feature type="transmembrane region" description="Helical" evidence="6">
    <location>
        <begin position="7"/>
        <end position="32"/>
    </location>
</feature>
<dbReference type="Pfam" id="PF03741">
    <property type="entry name" value="TerC"/>
    <property type="match status" value="1"/>
</dbReference>
<feature type="transmembrane region" description="Helical" evidence="6">
    <location>
        <begin position="69"/>
        <end position="88"/>
    </location>
</feature>
<evidence type="ECO:0000256" key="6">
    <source>
        <dbReference type="SAM" id="Phobius"/>
    </source>
</evidence>
<dbReference type="AlphaFoldDB" id="A0AAU8ICB5"/>
<dbReference type="GO" id="GO:0016020">
    <property type="term" value="C:membrane"/>
    <property type="evidence" value="ECO:0007669"/>
    <property type="project" value="UniProtKB-SubCell"/>
</dbReference>
<protein>
    <submittedName>
        <fullName evidence="7">TerC family protein</fullName>
    </submittedName>
</protein>
<keyword evidence="4 6" id="KW-1133">Transmembrane helix</keyword>
<name>A0AAU8ICB5_9BACL</name>
<accession>A0AAU8ICB5</accession>
<feature type="transmembrane region" description="Helical" evidence="6">
    <location>
        <begin position="44"/>
        <end position="63"/>
    </location>
</feature>
<dbReference type="PANTHER" id="PTHR30238:SF4">
    <property type="entry name" value="SLL1022 PROTEIN"/>
    <property type="match status" value="1"/>
</dbReference>
<keyword evidence="5 6" id="KW-0472">Membrane</keyword>
<dbReference type="NCBIfam" id="TIGR03717">
    <property type="entry name" value="R_switched_YjbE"/>
    <property type="match status" value="1"/>
</dbReference>
<feature type="transmembrane region" description="Helical" evidence="6">
    <location>
        <begin position="163"/>
        <end position="181"/>
    </location>
</feature>
<evidence type="ECO:0000256" key="3">
    <source>
        <dbReference type="ARBA" id="ARBA00022692"/>
    </source>
</evidence>
<comment type="subcellular location">
    <subcellularLocation>
        <location evidence="1">Membrane</location>
        <topology evidence="1">Multi-pass membrane protein</topology>
    </subcellularLocation>
</comment>
<sequence>MPFEPDVLLFIMKIIFIDIILGGDNAIVIALACRKLPEKQRNKAILIGTGLAVLVRISLTAIIVSLLSIPYLLFIGGIFLIMIAFRLITSKEEKHHITAGPSLFGAVRTIVIADVVMGLDNMLAIAGAARGHIGYIAIGLIISVPIIIWGSKLILTAMEKLPILIYGGGAVLVYTASEMILSEPKLEHVVALLPHAAHLLPVILILLVIFCGWMFNRKSTGFTTGR</sequence>
<dbReference type="InterPro" id="IPR005496">
    <property type="entry name" value="Integral_membrane_TerC"/>
</dbReference>
<evidence type="ECO:0000256" key="1">
    <source>
        <dbReference type="ARBA" id="ARBA00004141"/>
    </source>
</evidence>
<dbReference type="PANTHER" id="PTHR30238">
    <property type="entry name" value="MEMBRANE BOUND PREDICTED REDOX MODULATOR"/>
    <property type="match status" value="1"/>
</dbReference>
<gene>
    <name evidence="7" type="ORF">ABNN70_08980</name>
</gene>
<comment type="similarity">
    <text evidence="2">Belongs to the TerC family.</text>
</comment>
<dbReference type="EMBL" id="CP159510">
    <property type="protein sequence ID" value="XCJ15855.1"/>
    <property type="molecule type" value="Genomic_DNA"/>
</dbReference>
<organism evidence="7">
    <name type="scientific">Sporolactobacillus sp. Y61</name>
    <dbReference type="NCBI Taxonomy" id="3160863"/>
    <lineage>
        <taxon>Bacteria</taxon>
        <taxon>Bacillati</taxon>
        <taxon>Bacillota</taxon>
        <taxon>Bacilli</taxon>
        <taxon>Bacillales</taxon>
        <taxon>Sporolactobacillaceae</taxon>
        <taxon>Sporolactobacillus</taxon>
    </lineage>
</organism>
<keyword evidence="3 6" id="KW-0812">Transmembrane</keyword>
<evidence type="ECO:0000256" key="5">
    <source>
        <dbReference type="ARBA" id="ARBA00023136"/>
    </source>
</evidence>
<evidence type="ECO:0000256" key="4">
    <source>
        <dbReference type="ARBA" id="ARBA00022989"/>
    </source>
</evidence>
<reference evidence="7" key="1">
    <citation type="submission" date="2024-06" db="EMBL/GenBank/DDBJ databases">
        <authorList>
            <person name="Fan A."/>
            <person name="Zhang F.Y."/>
            <person name="Zhang L."/>
        </authorList>
    </citation>
    <scope>NUCLEOTIDE SEQUENCE</scope>
    <source>
        <strain evidence="7">Y61</strain>
    </source>
</reference>
<proteinExistence type="inferred from homology"/>
<feature type="transmembrane region" description="Helical" evidence="6">
    <location>
        <begin position="133"/>
        <end position="151"/>
    </location>
</feature>